<dbReference type="GO" id="GO:0006508">
    <property type="term" value="P:proteolysis"/>
    <property type="evidence" value="ECO:0007669"/>
    <property type="project" value="InterPro"/>
</dbReference>
<dbReference type="AlphaFoldDB" id="A0A423U7S4"/>
<dbReference type="InterPro" id="IPR018114">
    <property type="entry name" value="TRYPSIN_HIS"/>
</dbReference>
<dbReference type="OrthoDB" id="6371904at2759"/>
<keyword evidence="5" id="KW-1185">Reference proteome</keyword>
<dbReference type="SUPFAM" id="SSF50494">
    <property type="entry name" value="Trypsin-like serine proteases"/>
    <property type="match status" value="1"/>
</dbReference>
<accession>A0A423U7S4</accession>
<protein>
    <recommendedName>
        <fullName evidence="3">Peptidase S1 domain-containing protein</fullName>
    </recommendedName>
</protein>
<dbReference type="Gene3D" id="2.40.10.10">
    <property type="entry name" value="Trypsin-like serine proteases"/>
    <property type="match status" value="1"/>
</dbReference>
<dbReference type="SMART" id="SM00020">
    <property type="entry name" value="Tryp_SPc"/>
    <property type="match status" value="1"/>
</dbReference>
<dbReference type="GO" id="GO:0004252">
    <property type="term" value="F:serine-type endopeptidase activity"/>
    <property type="evidence" value="ECO:0007669"/>
    <property type="project" value="InterPro"/>
</dbReference>
<evidence type="ECO:0000313" key="5">
    <source>
        <dbReference type="Proteomes" id="UP000283509"/>
    </source>
</evidence>
<dbReference type="InterPro" id="IPR001254">
    <property type="entry name" value="Trypsin_dom"/>
</dbReference>
<dbReference type="Proteomes" id="UP000283509">
    <property type="component" value="Unassembled WGS sequence"/>
</dbReference>
<dbReference type="PANTHER" id="PTHR24252">
    <property type="entry name" value="ACROSIN-RELATED"/>
    <property type="match status" value="1"/>
</dbReference>
<reference evidence="4 5" key="2">
    <citation type="submission" date="2019-01" db="EMBL/GenBank/DDBJ databases">
        <title>The decoding of complex shrimp genome reveals the adaptation for benthos swimmer, frequently molting mechanism and breeding impact on genome.</title>
        <authorList>
            <person name="Sun Y."/>
            <person name="Gao Y."/>
            <person name="Yu Y."/>
        </authorList>
    </citation>
    <scope>NUCLEOTIDE SEQUENCE [LARGE SCALE GENOMIC DNA]</scope>
    <source>
        <tissue evidence="4">Muscle</tissue>
    </source>
</reference>
<evidence type="ECO:0000256" key="1">
    <source>
        <dbReference type="ARBA" id="ARBA00023157"/>
    </source>
</evidence>
<feature type="region of interest" description="Disordered" evidence="2">
    <location>
        <begin position="48"/>
        <end position="76"/>
    </location>
</feature>
<comment type="caution">
    <text evidence="4">The sequence shown here is derived from an EMBL/GenBank/DDBJ whole genome shotgun (WGS) entry which is preliminary data.</text>
</comment>
<reference evidence="4 5" key="1">
    <citation type="submission" date="2018-04" db="EMBL/GenBank/DDBJ databases">
        <authorList>
            <person name="Zhang X."/>
            <person name="Yuan J."/>
            <person name="Li F."/>
            <person name="Xiang J."/>
        </authorList>
    </citation>
    <scope>NUCLEOTIDE SEQUENCE [LARGE SCALE GENOMIC DNA]</scope>
    <source>
        <tissue evidence="4">Muscle</tissue>
    </source>
</reference>
<dbReference type="PROSITE" id="PS00134">
    <property type="entry name" value="TRYPSIN_HIS"/>
    <property type="match status" value="1"/>
</dbReference>
<evidence type="ECO:0000313" key="4">
    <source>
        <dbReference type="EMBL" id="ROT84755.1"/>
    </source>
</evidence>
<feature type="domain" description="Peptidase S1" evidence="3">
    <location>
        <begin position="203"/>
        <end position="385"/>
    </location>
</feature>
<gene>
    <name evidence="4" type="ORF">C7M84_022056</name>
</gene>
<dbReference type="STRING" id="6689.A0A423U7S4"/>
<dbReference type="InterPro" id="IPR043504">
    <property type="entry name" value="Peptidase_S1_PA_chymotrypsin"/>
</dbReference>
<dbReference type="EMBL" id="QCYY01000503">
    <property type="protein sequence ID" value="ROT84755.1"/>
    <property type="molecule type" value="Genomic_DNA"/>
</dbReference>
<dbReference type="FunFam" id="2.40.10.10:FF:000068">
    <property type="entry name" value="transmembrane protease serine 2"/>
    <property type="match status" value="1"/>
</dbReference>
<evidence type="ECO:0000256" key="2">
    <source>
        <dbReference type="SAM" id="MobiDB-lite"/>
    </source>
</evidence>
<proteinExistence type="predicted"/>
<keyword evidence="1" id="KW-1015">Disulfide bond</keyword>
<sequence>MPRLIRTTHATCPCERYPLRHSAEGEQKSSFAYFAIVRFRGRDSRIRASSSAGETCGGRYPTDPSPETEGPSPCPAGSVAECDVTVGLDNGEAALLFSRSDVRVQADLRPRRPAGKPDLLLPTFPAEVQLLFRESHGSCGREGLRVLHGRPSGDLRGRNISLSYERNVMGFNGGYVCVEPDCPACGVTVAMETKKSVSADQRIVGGVSTKKGDFPWMAHLKITASHSIEYMCGGSLVTDSLIISAAHCFEYDVLYVDVTLGMVDTKLMLASDLVRVRSTDFAMHPDYDAYNIYNDIAVIKLPKAVTFTDVIRPICLPATAAAMEGSVATGADDHRQHAGVCAGKREGHLSSGDSGGCLWRCRLECGAAPWGGPCCYARPWCGYLG</sequence>
<dbReference type="PROSITE" id="PS50240">
    <property type="entry name" value="TRYPSIN_DOM"/>
    <property type="match status" value="1"/>
</dbReference>
<organism evidence="4 5">
    <name type="scientific">Penaeus vannamei</name>
    <name type="common">Whiteleg shrimp</name>
    <name type="synonym">Litopenaeus vannamei</name>
    <dbReference type="NCBI Taxonomy" id="6689"/>
    <lineage>
        <taxon>Eukaryota</taxon>
        <taxon>Metazoa</taxon>
        <taxon>Ecdysozoa</taxon>
        <taxon>Arthropoda</taxon>
        <taxon>Crustacea</taxon>
        <taxon>Multicrustacea</taxon>
        <taxon>Malacostraca</taxon>
        <taxon>Eumalacostraca</taxon>
        <taxon>Eucarida</taxon>
        <taxon>Decapoda</taxon>
        <taxon>Dendrobranchiata</taxon>
        <taxon>Penaeoidea</taxon>
        <taxon>Penaeidae</taxon>
        <taxon>Penaeus</taxon>
    </lineage>
</organism>
<dbReference type="Pfam" id="PF00089">
    <property type="entry name" value="Trypsin"/>
    <property type="match status" value="1"/>
</dbReference>
<dbReference type="InterPro" id="IPR009003">
    <property type="entry name" value="Peptidase_S1_PA"/>
</dbReference>
<evidence type="ECO:0000259" key="3">
    <source>
        <dbReference type="PROSITE" id="PS50240"/>
    </source>
</evidence>
<dbReference type="InterPro" id="IPR001314">
    <property type="entry name" value="Peptidase_S1A"/>
</dbReference>
<name>A0A423U7S4_PENVA</name>
<dbReference type="PANTHER" id="PTHR24252:SF7">
    <property type="entry name" value="HYALIN"/>
    <property type="match status" value="1"/>
</dbReference>
<dbReference type="PRINTS" id="PR00722">
    <property type="entry name" value="CHYMOTRYPSIN"/>
</dbReference>